<evidence type="ECO:0000313" key="2">
    <source>
        <dbReference type="Proteomes" id="UP001057452"/>
    </source>
</evidence>
<accession>A0ACB9WUI0</accession>
<organism evidence="1 2">
    <name type="scientific">Chaenocephalus aceratus</name>
    <name type="common">Blackfin icefish</name>
    <name type="synonym">Chaenichthys aceratus</name>
    <dbReference type="NCBI Taxonomy" id="36190"/>
    <lineage>
        <taxon>Eukaryota</taxon>
        <taxon>Metazoa</taxon>
        <taxon>Chordata</taxon>
        <taxon>Craniata</taxon>
        <taxon>Vertebrata</taxon>
        <taxon>Euteleostomi</taxon>
        <taxon>Actinopterygii</taxon>
        <taxon>Neopterygii</taxon>
        <taxon>Teleostei</taxon>
        <taxon>Neoteleostei</taxon>
        <taxon>Acanthomorphata</taxon>
        <taxon>Eupercaria</taxon>
        <taxon>Perciformes</taxon>
        <taxon>Notothenioidei</taxon>
        <taxon>Channichthyidae</taxon>
        <taxon>Chaenocephalus</taxon>
    </lineage>
</organism>
<sequence>MGSEKDSESPHSSVSGIPNPKCRAAGKRHGRISFHSLFHSKRGARGPKGAAATPYPIYTKHHHTQQPLLPSALSSAPPCSLCYSHNDPRHHDPPRTLPPARPQNPFPSSSRP</sequence>
<dbReference type="EMBL" id="CM043795">
    <property type="protein sequence ID" value="KAI4817653.1"/>
    <property type="molecule type" value="Genomic_DNA"/>
</dbReference>
<comment type="caution">
    <text evidence="1">The sequence shown here is derived from an EMBL/GenBank/DDBJ whole genome shotgun (WGS) entry which is preliminary data.</text>
</comment>
<name>A0ACB9WUI0_CHAAC</name>
<keyword evidence="2" id="KW-1185">Reference proteome</keyword>
<evidence type="ECO:0000313" key="1">
    <source>
        <dbReference type="EMBL" id="KAI4817653.1"/>
    </source>
</evidence>
<proteinExistence type="predicted"/>
<dbReference type="Proteomes" id="UP001057452">
    <property type="component" value="Chromosome 11"/>
</dbReference>
<protein>
    <submittedName>
        <fullName evidence="1">Uncharacterized protein</fullName>
    </submittedName>
</protein>
<reference evidence="1" key="1">
    <citation type="submission" date="2022-05" db="EMBL/GenBank/DDBJ databases">
        <title>Chromosome-level genome of Chaenocephalus aceratus.</title>
        <authorList>
            <person name="Park H."/>
        </authorList>
    </citation>
    <scope>NUCLEOTIDE SEQUENCE</scope>
    <source>
        <strain evidence="1">KU_202001</strain>
    </source>
</reference>
<gene>
    <name evidence="1" type="ORF">KUCAC02_011036</name>
</gene>